<reference evidence="1 2" key="1">
    <citation type="journal article" date="2021" name="Front. Genet.">
        <title>Chromosome-Level Genome Assembly Reveals Significant Gene Expansion in the Toll and IMD Signaling Pathways of Dendrolimus kikuchii.</title>
        <authorList>
            <person name="Zhou J."/>
            <person name="Wu P."/>
            <person name="Xiong Z."/>
            <person name="Liu N."/>
            <person name="Zhao N."/>
            <person name="Ji M."/>
            <person name="Qiu Y."/>
            <person name="Yang B."/>
        </authorList>
    </citation>
    <scope>NUCLEOTIDE SEQUENCE [LARGE SCALE GENOMIC DNA]</scope>
    <source>
        <strain evidence="1">Ann1</strain>
    </source>
</reference>
<evidence type="ECO:0000313" key="1">
    <source>
        <dbReference type="EMBL" id="KAJ0184405.1"/>
    </source>
</evidence>
<dbReference type="EMBL" id="CM034387">
    <property type="protein sequence ID" value="KAJ0184405.1"/>
    <property type="molecule type" value="Genomic_DNA"/>
</dbReference>
<gene>
    <name evidence="1" type="ORF">K1T71_000828</name>
</gene>
<evidence type="ECO:0000313" key="2">
    <source>
        <dbReference type="Proteomes" id="UP000824533"/>
    </source>
</evidence>
<proteinExistence type="predicted"/>
<keyword evidence="2" id="KW-1185">Reference proteome</keyword>
<dbReference type="Proteomes" id="UP000824533">
    <property type="component" value="Linkage Group LG01"/>
</dbReference>
<protein>
    <submittedName>
        <fullName evidence="1">Uncharacterized protein</fullName>
    </submittedName>
</protein>
<name>A0ACC1DKN3_9NEOP</name>
<sequence>MAYQLNTVTYGTASAPFLATRCLKQLGLDCQDKRVSEIILHDFFVDDLLSGGDNINEVLNLRKILTSTLASAHFHLRKWKSNVPTLVSETSQSPLDLNIGNNEPSKTLGLGWRAESDELCFPIGILISKINTKRSMLSVMSQIFDPLGMVAPIVISMKMLLQQLWLHKLSWDEPIPSTIEDVWVNIVNKLHLLNNINIPRRIVLDKYELLEFHIFSDASEKAYGACLYVRSIDTKGNIMIRLLIAKSRVAPIKPLTIPRLELCGALLGTRLYERVINSLKIKPVRTIFWTDSTILLGWLKILPSKLHTFVRNRIGEILDKTSDCVWRHVPTEHNPADFISRGVNVECLESLDMWWSGPDFLKETSINWPSNFSVNEVLPETRAEISYLATANDSSKLTKLIDFDRFSNLNRLKRAVAYVLRFKNACRKQLPNEKYLSHTELDDALNVIIRVSQAESFIEYNILINNNKLPNKSPLLKFNVFLDQFNVMRVGGRLGNSDFDYDKKHPILIQSTHRFSKLLFELEHIKLMHAGPQLLLASIRETYWPIGGRNLAKACYRRCVKCSRMKGTVIAPLMGNLPRQRLSSGGYPFRTIGVDYAGPISSASRQGRGCRIVKVYIVIFVCFATKAIHLELVGDLTSNNYLLALRRFISRRGKPSQIYSDNGTTFVGAYNDLAKFLKDNAQCLSSDLANEGIEFHFIPAYSPHFGGIWEAGVKSTKFHLVRVLGNCNLSYEELNTTLVQIEAILNSRPLTPLSSHPEDMMPLTPGHFLIGRPLTSLPMKDLQDNNFTYLNRFHRIEQLRQHFWKRWSKEYISELQLRTKWRTENSPLKIDALVVLKEDNLPPLKWKLGRIVAVHPGSDNVARVADIKTSSGVIRRSFSKICPLPLDDGSTVERQAFNARGHVHEVKDTESLLGETERTV</sequence>
<organism evidence="1 2">
    <name type="scientific">Dendrolimus kikuchii</name>
    <dbReference type="NCBI Taxonomy" id="765133"/>
    <lineage>
        <taxon>Eukaryota</taxon>
        <taxon>Metazoa</taxon>
        <taxon>Ecdysozoa</taxon>
        <taxon>Arthropoda</taxon>
        <taxon>Hexapoda</taxon>
        <taxon>Insecta</taxon>
        <taxon>Pterygota</taxon>
        <taxon>Neoptera</taxon>
        <taxon>Endopterygota</taxon>
        <taxon>Lepidoptera</taxon>
        <taxon>Glossata</taxon>
        <taxon>Ditrysia</taxon>
        <taxon>Bombycoidea</taxon>
        <taxon>Lasiocampidae</taxon>
        <taxon>Dendrolimus</taxon>
    </lineage>
</organism>
<accession>A0ACC1DKN3</accession>
<comment type="caution">
    <text evidence="1">The sequence shown here is derived from an EMBL/GenBank/DDBJ whole genome shotgun (WGS) entry which is preliminary data.</text>
</comment>